<gene>
    <name evidence="5" type="ORF">O9H85_12330</name>
</gene>
<reference evidence="5 6" key="1">
    <citation type="submission" date="2022-12" db="EMBL/GenBank/DDBJ databases">
        <title>Draft genome sequence of Paenibacillus sp. dW9.</title>
        <authorList>
            <person name="Choi E.-W."/>
            <person name="Kim D.-U."/>
        </authorList>
    </citation>
    <scope>NUCLEOTIDE SEQUENCE [LARGE SCALE GENOMIC DNA]</scope>
    <source>
        <strain evidence="6">dW9</strain>
    </source>
</reference>
<dbReference type="CDD" id="cd01392">
    <property type="entry name" value="HTH_LacI"/>
    <property type="match status" value="1"/>
</dbReference>
<organism evidence="5 6">
    <name type="scientific">Paenibacillus gyeongsangnamensis</name>
    <dbReference type="NCBI Taxonomy" id="3388067"/>
    <lineage>
        <taxon>Bacteria</taxon>
        <taxon>Bacillati</taxon>
        <taxon>Bacillota</taxon>
        <taxon>Bacilli</taxon>
        <taxon>Bacillales</taxon>
        <taxon>Paenibacillaceae</taxon>
        <taxon>Paenibacillus</taxon>
    </lineage>
</organism>
<evidence type="ECO:0000313" key="6">
    <source>
        <dbReference type="Proteomes" id="UP001527882"/>
    </source>
</evidence>
<keyword evidence="6" id="KW-1185">Reference proteome</keyword>
<evidence type="ECO:0000256" key="2">
    <source>
        <dbReference type="ARBA" id="ARBA00023125"/>
    </source>
</evidence>
<dbReference type="InterPro" id="IPR046335">
    <property type="entry name" value="LacI/GalR-like_sensor"/>
</dbReference>
<dbReference type="Gene3D" id="1.10.260.40">
    <property type="entry name" value="lambda repressor-like DNA-binding domains"/>
    <property type="match status" value="1"/>
</dbReference>
<dbReference type="RefSeq" id="WP_269881687.1">
    <property type="nucleotide sequence ID" value="NZ_JAQAGZ010000007.1"/>
</dbReference>
<dbReference type="InterPro" id="IPR028082">
    <property type="entry name" value="Peripla_BP_I"/>
</dbReference>
<dbReference type="Pfam" id="PF13377">
    <property type="entry name" value="Peripla_BP_3"/>
    <property type="match status" value="1"/>
</dbReference>
<proteinExistence type="predicted"/>
<keyword evidence="3" id="KW-0804">Transcription</keyword>
<protein>
    <submittedName>
        <fullName evidence="5">LacI family DNA-binding transcriptional regulator</fullName>
    </submittedName>
</protein>
<accession>A0ABT4Q8J9</accession>
<dbReference type="GO" id="GO:0003677">
    <property type="term" value="F:DNA binding"/>
    <property type="evidence" value="ECO:0007669"/>
    <property type="project" value="UniProtKB-KW"/>
</dbReference>
<dbReference type="SUPFAM" id="SSF47413">
    <property type="entry name" value="lambda repressor-like DNA-binding domains"/>
    <property type="match status" value="1"/>
</dbReference>
<dbReference type="SUPFAM" id="SSF53822">
    <property type="entry name" value="Periplasmic binding protein-like I"/>
    <property type="match status" value="1"/>
</dbReference>
<dbReference type="PANTHER" id="PTHR30146">
    <property type="entry name" value="LACI-RELATED TRANSCRIPTIONAL REPRESSOR"/>
    <property type="match status" value="1"/>
</dbReference>
<dbReference type="Gene3D" id="3.40.50.2300">
    <property type="match status" value="2"/>
</dbReference>
<keyword evidence="1" id="KW-0805">Transcription regulation</keyword>
<dbReference type="InterPro" id="IPR000843">
    <property type="entry name" value="HTH_LacI"/>
</dbReference>
<evidence type="ECO:0000256" key="1">
    <source>
        <dbReference type="ARBA" id="ARBA00023015"/>
    </source>
</evidence>
<evidence type="ECO:0000256" key="3">
    <source>
        <dbReference type="ARBA" id="ARBA00023163"/>
    </source>
</evidence>
<dbReference type="InterPro" id="IPR010982">
    <property type="entry name" value="Lambda_DNA-bd_dom_sf"/>
</dbReference>
<evidence type="ECO:0000313" key="5">
    <source>
        <dbReference type="EMBL" id="MCZ8513198.1"/>
    </source>
</evidence>
<dbReference type="PROSITE" id="PS50932">
    <property type="entry name" value="HTH_LACI_2"/>
    <property type="match status" value="1"/>
</dbReference>
<dbReference type="Pfam" id="PF00356">
    <property type="entry name" value="LacI"/>
    <property type="match status" value="1"/>
</dbReference>
<dbReference type="SMART" id="SM00354">
    <property type="entry name" value="HTH_LACI"/>
    <property type="match status" value="1"/>
</dbReference>
<keyword evidence="2 5" id="KW-0238">DNA-binding</keyword>
<dbReference type="PANTHER" id="PTHR30146:SF109">
    <property type="entry name" value="HTH-TYPE TRANSCRIPTIONAL REGULATOR GALS"/>
    <property type="match status" value="1"/>
</dbReference>
<dbReference type="EMBL" id="JAQAGZ010000007">
    <property type="protein sequence ID" value="MCZ8513198.1"/>
    <property type="molecule type" value="Genomic_DNA"/>
</dbReference>
<dbReference type="Proteomes" id="UP001527882">
    <property type="component" value="Unassembled WGS sequence"/>
</dbReference>
<dbReference type="CDD" id="cd06267">
    <property type="entry name" value="PBP1_LacI_sugar_binding-like"/>
    <property type="match status" value="1"/>
</dbReference>
<evidence type="ECO:0000259" key="4">
    <source>
        <dbReference type="PROSITE" id="PS50932"/>
    </source>
</evidence>
<sequence>MSVTIKEIADICGVSHGTVDRALNNRPGISDKTKEKILKIAAELNYYPDFRARSLAKGTTKTIGLVLFDLYNRSFSQLTNAVETESRSKDYLVNLLLTDKCIHSEKEAIENLISRKVDGIILFPINQGEAFESYLTNLNIPIVTICNKLSDKWSFVGIDDRSAMKDAVTYVAGKGYERVVYICPPLAYRHQSNIYTQLERFEGLLAGMQQCGYTEEPVVITEKDYLRALSRIDLKASKTAILCSCDLYALETMNFLKDRNYRIPEDVGLMGFDNIDVLKYISPKLTTVHYNVEEMGFRAVDALVRQLETQTPSSTPLVEYKIIQGESL</sequence>
<name>A0ABT4Q8J9_9BACL</name>
<comment type="caution">
    <text evidence="5">The sequence shown here is derived from an EMBL/GenBank/DDBJ whole genome shotgun (WGS) entry which is preliminary data.</text>
</comment>
<feature type="domain" description="HTH lacI-type" evidence="4">
    <location>
        <begin position="3"/>
        <end position="57"/>
    </location>
</feature>